<dbReference type="AlphaFoldDB" id="A0A2J5HEP6"/>
<dbReference type="PANTHER" id="PTHR47784:SF13">
    <property type="entry name" value="ZN(II)2CYS6 TRANSCRIPTION FACTOR (EUROFUNG)"/>
    <property type="match status" value="1"/>
</dbReference>
<name>A0A2J5HEP6_9EURO</name>
<dbReference type="OrthoDB" id="4937900at2759"/>
<accession>A0A2J5HEP6</accession>
<dbReference type="GO" id="GO:0001228">
    <property type="term" value="F:DNA-binding transcription activator activity, RNA polymerase II-specific"/>
    <property type="evidence" value="ECO:0007669"/>
    <property type="project" value="TreeGrafter"/>
</dbReference>
<dbReference type="Proteomes" id="UP000235023">
    <property type="component" value="Unassembled WGS sequence"/>
</dbReference>
<evidence type="ECO:0000313" key="1">
    <source>
        <dbReference type="EMBL" id="PLN75253.1"/>
    </source>
</evidence>
<organism evidence="1 2">
    <name type="scientific">Aspergillus taichungensis</name>
    <dbReference type="NCBI Taxonomy" id="482145"/>
    <lineage>
        <taxon>Eukaryota</taxon>
        <taxon>Fungi</taxon>
        <taxon>Dikarya</taxon>
        <taxon>Ascomycota</taxon>
        <taxon>Pezizomycotina</taxon>
        <taxon>Eurotiomycetes</taxon>
        <taxon>Eurotiomycetidae</taxon>
        <taxon>Eurotiales</taxon>
        <taxon>Aspergillaceae</taxon>
        <taxon>Aspergillus</taxon>
        <taxon>Aspergillus subgen. Circumdati</taxon>
    </lineage>
</organism>
<sequence>MLIHSSWRLPQYGCLECDERQVKCDSLPRSAKYKKYLPSTIMINSPSTSSNCSDATDLSGTPSFQDLELTVQWCTATYRSIATSTSVEKFWQAVPQESIAHPFLTHGLLALSALHVAATSNESREESIKTAQNHYSRAIYGFQKAAKSLDQSTYDAVFAMCHIDLVFCFALPLTVVSPSNNDPIDNLCHILTHLQTSSPTTTATTNPLNKESALNPLHPHAPPTHEAQMPNTSQLAITALTRLNNTLSQQDPSHPTSTYTTTITHLASALKTLLCSSSEETTTPLSTMQWAYHVPGEFLPLTRQRRPFALVLLAHFAVILHAMRASWWVGEWGERVIRQCGLVLGSKGELRGALGWVVDATGVFVG</sequence>
<reference evidence="2" key="1">
    <citation type="submission" date="2017-12" db="EMBL/GenBank/DDBJ databases">
        <authorList>
            <consortium name="DOE Joint Genome Institute"/>
            <person name="Mondo S.J."/>
            <person name="Kjaerbolling I."/>
            <person name="Vesth T.C."/>
            <person name="Frisvad J.C."/>
            <person name="Nybo J.L."/>
            <person name="Theobald S."/>
            <person name="Kuo A."/>
            <person name="Bowyer P."/>
            <person name="Matsuda Y."/>
            <person name="Lyhne E.K."/>
            <person name="Kogle M.E."/>
            <person name="Clum A."/>
            <person name="Lipzen A."/>
            <person name="Salamov A."/>
            <person name="Ngan C.Y."/>
            <person name="Daum C."/>
            <person name="Chiniquy J."/>
            <person name="Barry K."/>
            <person name="LaButti K."/>
            <person name="Haridas S."/>
            <person name="Simmons B.A."/>
            <person name="Magnuson J.K."/>
            <person name="Mortensen U.H."/>
            <person name="Larsen T.O."/>
            <person name="Grigoriev I.V."/>
            <person name="Baker S.E."/>
            <person name="Andersen M.R."/>
            <person name="Nordberg H.P."/>
            <person name="Cantor M.N."/>
            <person name="Hua S.X."/>
        </authorList>
    </citation>
    <scope>NUCLEOTIDE SEQUENCE [LARGE SCALE GENOMIC DNA]</scope>
    <source>
        <strain evidence="2">IBT 19404</strain>
    </source>
</reference>
<protein>
    <recommendedName>
        <fullName evidence="3">Zn(2)-C6 fungal-type domain-containing protein</fullName>
    </recommendedName>
</protein>
<gene>
    <name evidence="1" type="ORF">BDW42DRAFT_181035</name>
</gene>
<dbReference type="InterPro" id="IPR053157">
    <property type="entry name" value="Sterol_Uptake_Regulator"/>
</dbReference>
<evidence type="ECO:0008006" key="3">
    <source>
        <dbReference type="Google" id="ProtNLM"/>
    </source>
</evidence>
<dbReference type="EMBL" id="KZ559657">
    <property type="protein sequence ID" value="PLN75253.1"/>
    <property type="molecule type" value="Genomic_DNA"/>
</dbReference>
<evidence type="ECO:0000313" key="2">
    <source>
        <dbReference type="Proteomes" id="UP000235023"/>
    </source>
</evidence>
<dbReference type="Pfam" id="PF11951">
    <property type="entry name" value="Fungal_trans_2"/>
    <property type="match status" value="1"/>
</dbReference>
<proteinExistence type="predicted"/>
<keyword evidence="2" id="KW-1185">Reference proteome</keyword>
<dbReference type="PANTHER" id="PTHR47784">
    <property type="entry name" value="STEROL UPTAKE CONTROL PROTEIN 2"/>
    <property type="match status" value="1"/>
</dbReference>
<dbReference type="InterPro" id="IPR021858">
    <property type="entry name" value="Fun_TF"/>
</dbReference>